<evidence type="ECO:0000313" key="2">
    <source>
        <dbReference type="Proteomes" id="UP000501452"/>
    </source>
</evidence>
<name>A0A6G8Q9K0_9ACTN</name>
<dbReference type="Proteomes" id="UP000501452">
    <property type="component" value="Chromosome"/>
</dbReference>
<dbReference type="KEGG" id="rub:GBA63_11205"/>
<dbReference type="InterPro" id="IPR011006">
    <property type="entry name" value="CheY-like_superfamily"/>
</dbReference>
<evidence type="ECO:0008006" key="3">
    <source>
        <dbReference type="Google" id="ProtNLM"/>
    </source>
</evidence>
<accession>A0A6G8Q9K0</accession>
<reference evidence="1 2" key="1">
    <citation type="submission" date="2019-10" db="EMBL/GenBank/DDBJ databases">
        <title>Rubrobacter sp nov SCSIO 52090 isolated from a deep-sea sediment in the South China Sea.</title>
        <authorList>
            <person name="Chen R.W."/>
        </authorList>
    </citation>
    <scope>NUCLEOTIDE SEQUENCE [LARGE SCALE GENOMIC DNA]</scope>
    <source>
        <strain evidence="1 2">SCSIO 52909</strain>
    </source>
</reference>
<dbReference type="RefSeq" id="WP_166176153.1">
    <property type="nucleotide sequence ID" value="NZ_CP045119.1"/>
</dbReference>
<gene>
    <name evidence="1" type="ORF">GBA63_11205</name>
</gene>
<protein>
    <recommendedName>
        <fullName evidence="3">Response regulatory domain-containing protein</fullName>
    </recommendedName>
</protein>
<keyword evidence="2" id="KW-1185">Reference proteome</keyword>
<organism evidence="1 2">
    <name type="scientific">Rubrobacter tropicus</name>
    <dbReference type="NCBI Taxonomy" id="2653851"/>
    <lineage>
        <taxon>Bacteria</taxon>
        <taxon>Bacillati</taxon>
        <taxon>Actinomycetota</taxon>
        <taxon>Rubrobacteria</taxon>
        <taxon>Rubrobacterales</taxon>
        <taxon>Rubrobacteraceae</taxon>
        <taxon>Rubrobacter</taxon>
    </lineage>
</organism>
<proteinExistence type="predicted"/>
<dbReference type="EMBL" id="CP045119">
    <property type="protein sequence ID" value="QIN83146.1"/>
    <property type="molecule type" value="Genomic_DNA"/>
</dbReference>
<evidence type="ECO:0000313" key="1">
    <source>
        <dbReference type="EMBL" id="QIN83146.1"/>
    </source>
</evidence>
<dbReference type="SUPFAM" id="SSF52172">
    <property type="entry name" value="CheY-like"/>
    <property type="match status" value="1"/>
</dbReference>
<sequence length="117" mass="13094">MRNVRVLIANEPRTYREAFAEALRFIRPGAEIVEAEAEDLDREVERFRPDVVLCSTVSPTVQNMVENWVLLYPENEPLVMVSTAGELSTVSDVDLDDIIALVDRTAGLINNNHAPSL</sequence>
<dbReference type="AlphaFoldDB" id="A0A6G8Q9K0"/>